<dbReference type="OrthoDB" id="416222at2759"/>
<comment type="similarity">
    <text evidence="3 11">Belongs to the glycosyl hydrolase 3 family.</text>
</comment>
<evidence type="ECO:0000256" key="3">
    <source>
        <dbReference type="ARBA" id="ARBA00005336"/>
    </source>
</evidence>
<keyword evidence="5 11" id="KW-0378">Hydrolase</keyword>
<dbReference type="EC" id="3.2.1.21" evidence="4 11"/>
<dbReference type="EMBL" id="ML004430">
    <property type="protein sequence ID" value="RKP32568.1"/>
    <property type="molecule type" value="Genomic_DNA"/>
</dbReference>
<dbReference type="FunFam" id="3.20.20.300:FF:000002">
    <property type="entry name" value="Probable beta-glucosidase"/>
    <property type="match status" value="1"/>
</dbReference>
<keyword evidence="14" id="KW-1185">Reference proteome</keyword>
<keyword evidence="7" id="KW-0325">Glycoprotein</keyword>
<dbReference type="Gene3D" id="2.60.40.10">
    <property type="entry name" value="Immunoglobulins"/>
    <property type="match status" value="1"/>
</dbReference>
<dbReference type="GO" id="GO:0008422">
    <property type="term" value="F:beta-glucosidase activity"/>
    <property type="evidence" value="ECO:0007669"/>
    <property type="project" value="UniProtKB-EC"/>
</dbReference>
<keyword evidence="8 11" id="KW-0119">Carbohydrate metabolism</keyword>
<evidence type="ECO:0000256" key="11">
    <source>
        <dbReference type="RuleBase" id="RU361161"/>
    </source>
</evidence>
<dbReference type="InterPro" id="IPR050288">
    <property type="entry name" value="Cellulose_deg_GH3"/>
</dbReference>
<evidence type="ECO:0000256" key="8">
    <source>
        <dbReference type="ARBA" id="ARBA00023277"/>
    </source>
</evidence>
<dbReference type="Pfam" id="PF01915">
    <property type="entry name" value="Glyco_hydro_3_C"/>
    <property type="match status" value="1"/>
</dbReference>
<evidence type="ECO:0000259" key="12">
    <source>
        <dbReference type="SMART" id="SM01217"/>
    </source>
</evidence>
<dbReference type="SUPFAM" id="SSF52279">
    <property type="entry name" value="Beta-D-glucan exohydrolase, C-terminal domain"/>
    <property type="match status" value="1"/>
</dbReference>
<organism evidence="13 14">
    <name type="scientific">Metschnikowia bicuspidata</name>
    <dbReference type="NCBI Taxonomy" id="27322"/>
    <lineage>
        <taxon>Eukaryota</taxon>
        <taxon>Fungi</taxon>
        <taxon>Dikarya</taxon>
        <taxon>Ascomycota</taxon>
        <taxon>Saccharomycotina</taxon>
        <taxon>Pichiomycetes</taxon>
        <taxon>Metschnikowiaceae</taxon>
        <taxon>Metschnikowia</taxon>
    </lineage>
</organism>
<evidence type="ECO:0000313" key="13">
    <source>
        <dbReference type="EMBL" id="RKP32568.1"/>
    </source>
</evidence>
<keyword evidence="6" id="KW-0136">Cellulose degradation</keyword>
<dbReference type="Gene3D" id="3.20.20.300">
    <property type="entry name" value="Glycoside hydrolase, family 3, N-terminal domain"/>
    <property type="match status" value="1"/>
</dbReference>
<accession>A0A4P9ZHX9</accession>
<dbReference type="Pfam" id="PF00933">
    <property type="entry name" value="Glyco_hydro_3"/>
    <property type="match status" value="1"/>
</dbReference>
<dbReference type="InterPro" id="IPR036962">
    <property type="entry name" value="Glyco_hydro_3_N_sf"/>
</dbReference>
<gene>
    <name evidence="13" type="ORF">METBISCDRAFT_21259</name>
</gene>
<dbReference type="Proteomes" id="UP000268321">
    <property type="component" value="Unassembled WGS sequence"/>
</dbReference>
<evidence type="ECO:0000256" key="6">
    <source>
        <dbReference type="ARBA" id="ARBA00023001"/>
    </source>
</evidence>
<evidence type="ECO:0000313" key="14">
    <source>
        <dbReference type="Proteomes" id="UP000268321"/>
    </source>
</evidence>
<reference evidence="14" key="1">
    <citation type="journal article" date="2018" name="Nat. Microbiol.">
        <title>Leveraging single-cell genomics to expand the fungal tree of life.</title>
        <authorList>
            <person name="Ahrendt S.R."/>
            <person name="Quandt C.A."/>
            <person name="Ciobanu D."/>
            <person name="Clum A."/>
            <person name="Salamov A."/>
            <person name="Andreopoulos B."/>
            <person name="Cheng J.F."/>
            <person name="Woyke T."/>
            <person name="Pelin A."/>
            <person name="Henrissat B."/>
            <person name="Reynolds N.K."/>
            <person name="Benny G.L."/>
            <person name="Smith M.E."/>
            <person name="James T.Y."/>
            <person name="Grigoriev I.V."/>
        </authorList>
    </citation>
    <scope>NUCLEOTIDE SEQUENCE [LARGE SCALE GENOMIC DNA]</scope>
    <source>
        <strain evidence="14">Baker2002</strain>
    </source>
</reference>
<dbReference type="InterPro" id="IPR026891">
    <property type="entry name" value="Fn3-like"/>
</dbReference>
<dbReference type="InterPro" id="IPR002772">
    <property type="entry name" value="Glyco_hydro_3_C"/>
</dbReference>
<dbReference type="PANTHER" id="PTHR42715">
    <property type="entry name" value="BETA-GLUCOSIDASE"/>
    <property type="match status" value="1"/>
</dbReference>
<dbReference type="Gene3D" id="3.40.50.1700">
    <property type="entry name" value="Glycoside hydrolase family 3 C-terminal domain"/>
    <property type="match status" value="1"/>
</dbReference>
<dbReference type="InterPro" id="IPR001764">
    <property type="entry name" value="Glyco_hydro_3_N"/>
</dbReference>
<dbReference type="GO" id="GO:0030245">
    <property type="term" value="P:cellulose catabolic process"/>
    <property type="evidence" value="ECO:0007669"/>
    <property type="project" value="UniProtKB-UniPathway"/>
</dbReference>
<evidence type="ECO:0000256" key="5">
    <source>
        <dbReference type="ARBA" id="ARBA00022801"/>
    </source>
</evidence>
<evidence type="ECO:0000256" key="7">
    <source>
        <dbReference type="ARBA" id="ARBA00023180"/>
    </source>
</evidence>
<dbReference type="AlphaFoldDB" id="A0A4P9ZHX9"/>
<keyword evidence="9 11" id="KW-0326">Glycosidase</keyword>
<comment type="catalytic activity">
    <reaction evidence="1 11">
        <text>Hydrolysis of terminal, non-reducing beta-D-glucosyl residues with release of beta-D-glucose.</text>
        <dbReference type="EC" id="3.2.1.21"/>
    </reaction>
</comment>
<dbReference type="InterPro" id="IPR019800">
    <property type="entry name" value="Glyco_hydro_3_AS"/>
</dbReference>
<sequence length="819" mass="91318">MSIPEKVNLTTGTGWGSGPCVGNTGSVPRLGIPSICLQDGPNGVRYTDFTSHYPSGLATGSTFNRDLMFLKGKALGKEFKHKNVHIALAPTIGPIGLKAQGGRNWESFGTDPYLQGVAGAQQIKGIQEEGVVAVARYLVGNEQERFRQVNEWNVNGWDKLQKSVSSNIGDRTMHEVYLWPFADAVHAGVGGVLCSLNQVNNTYACENSYLLNYLLKEELGFQGFVVSDWGAQHSGVESALAGLDMCMPGEIFDEWLSARSYWGPSLTRAVYNDTLPQERLNDMATRILAPFFAAKTLNLPFESDVPNFTSWTYHTFGQQYPYQHYGPIMQQNWHIDAQSEMSYDISLSIAREAIVLLKNTGRHLPIDRENGIRRLFVAGSAQNSDKRGFNCKDQKCTGGVMTSGWGSAAVNNPFVVTPFDAIKERAVARGIILDINTDDWDVSRAEDQADYADMSIVMVGAYSGEGFIEVDGNYGDRNNVSLWHNGDELIRHVADRCRRTVVVINTVGPVDLEKWIEHENIVAVILTAPLGQYVGQAIAEVLFGEINPSGRLPFTIAKKSQHYAPLVEDLSEGLTPQDIFDRGIYLDYRFYDKHNIKPRYPFGYGLSYSEFLVFNLRIKEISAPTEFLPQPKDYLPAYPTIQDDVCDPEDALFPHDEFQTVPGFIYPYLFDEHVQLLDDDDTYPYPRGYSTEQKKSPPLPGGGLGGNPALWEEIYEVSALVSNDGNESGAYVSQLYLEFPSKVTLSPPKVLRGFDKVYLEPKKSALVKFRLLHRDLSVWDTQTQQWVIQMGTYKVFVASSSRKIELVGEIDIGMSPNDP</sequence>
<dbReference type="SUPFAM" id="SSF51445">
    <property type="entry name" value="(Trans)glycosidases"/>
    <property type="match status" value="1"/>
</dbReference>
<dbReference type="Pfam" id="PF14310">
    <property type="entry name" value="Fn3-like"/>
    <property type="match status" value="1"/>
</dbReference>
<dbReference type="InterPro" id="IPR017853">
    <property type="entry name" value="GH"/>
</dbReference>
<proteinExistence type="inferred from homology"/>
<dbReference type="PANTHER" id="PTHR42715:SF2">
    <property type="entry name" value="BETA-GLUCOSIDASE F-RELATED"/>
    <property type="match status" value="1"/>
</dbReference>
<feature type="domain" description="Fibronectin type III-like" evidence="12">
    <location>
        <begin position="731"/>
        <end position="801"/>
    </location>
</feature>
<keyword evidence="10 11" id="KW-0624">Polysaccharide degradation</keyword>
<protein>
    <recommendedName>
        <fullName evidence="4 11">beta-glucosidase</fullName>
        <ecNumber evidence="4 11">3.2.1.21</ecNumber>
    </recommendedName>
</protein>
<dbReference type="UniPathway" id="UPA00696"/>
<dbReference type="InterPro" id="IPR013783">
    <property type="entry name" value="Ig-like_fold"/>
</dbReference>
<comment type="pathway">
    <text evidence="2 11">Glycan metabolism; cellulose degradation.</text>
</comment>
<dbReference type="PROSITE" id="PS00775">
    <property type="entry name" value="GLYCOSYL_HYDROL_F3"/>
    <property type="match status" value="1"/>
</dbReference>
<evidence type="ECO:0000256" key="10">
    <source>
        <dbReference type="ARBA" id="ARBA00023326"/>
    </source>
</evidence>
<dbReference type="InterPro" id="IPR036881">
    <property type="entry name" value="Glyco_hydro_3_C_sf"/>
</dbReference>
<name>A0A4P9ZHX9_9ASCO</name>
<evidence type="ECO:0000256" key="1">
    <source>
        <dbReference type="ARBA" id="ARBA00000448"/>
    </source>
</evidence>
<evidence type="ECO:0000256" key="2">
    <source>
        <dbReference type="ARBA" id="ARBA00004987"/>
    </source>
</evidence>
<evidence type="ECO:0000256" key="4">
    <source>
        <dbReference type="ARBA" id="ARBA00012744"/>
    </source>
</evidence>
<evidence type="ECO:0000256" key="9">
    <source>
        <dbReference type="ARBA" id="ARBA00023295"/>
    </source>
</evidence>
<dbReference type="SMART" id="SM01217">
    <property type="entry name" value="Fn3_like"/>
    <property type="match status" value="1"/>
</dbReference>
<dbReference type="PRINTS" id="PR00133">
    <property type="entry name" value="GLHYDRLASE3"/>
</dbReference>